<dbReference type="AlphaFoldDB" id="A0A929FAT4"/>
<sequence length="157" mass="17769">MTQSRSQRPIKKSLRLIFRYEGETIQLSGIKRVKTIAPPSDDLSPGERASGFWYEVRDSSDQPLYRRIADMPNRYAVEVRSDDPASPLTWETINKPQGLFVVLVPDLGTAQDLVLFSSPIRPLDITPGVETMQARQELEPAQEVARFSLSGIEPERR</sequence>
<proteinExistence type="predicted"/>
<evidence type="ECO:0000313" key="1">
    <source>
        <dbReference type="EMBL" id="MBE9070206.1"/>
    </source>
</evidence>
<dbReference type="Proteomes" id="UP000615026">
    <property type="component" value="Unassembled WGS sequence"/>
</dbReference>
<dbReference type="RefSeq" id="WP_193996088.1">
    <property type="nucleotide sequence ID" value="NZ_JADEXP010000390.1"/>
</dbReference>
<name>A0A929FAT4_LEPEC</name>
<accession>A0A929FAT4</accession>
<reference evidence="1" key="1">
    <citation type="submission" date="2020-10" db="EMBL/GenBank/DDBJ databases">
        <authorList>
            <person name="Castelo-Branco R."/>
            <person name="Eusebio N."/>
            <person name="Adriana R."/>
            <person name="Vieira A."/>
            <person name="Brugerolle De Fraissinette N."/>
            <person name="Rezende De Castro R."/>
            <person name="Schneider M.P."/>
            <person name="Vasconcelos V."/>
            <person name="Leao P.N."/>
        </authorList>
    </citation>
    <scope>NUCLEOTIDE SEQUENCE</scope>
    <source>
        <strain evidence="1">LEGE 11479</strain>
    </source>
</reference>
<comment type="caution">
    <text evidence="1">The sequence shown here is derived from an EMBL/GenBank/DDBJ whole genome shotgun (WGS) entry which is preliminary data.</text>
</comment>
<dbReference type="EMBL" id="JADEXP010000390">
    <property type="protein sequence ID" value="MBE9070206.1"/>
    <property type="molecule type" value="Genomic_DNA"/>
</dbReference>
<organism evidence="1 2">
    <name type="scientific">Leptolyngbya cf. ectocarpi LEGE 11479</name>
    <dbReference type="NCBI Taxonomy" id="1828722"/>
    <lineage>
        <taxon>Bacteria</taxon>
        <taxon>Bacillati</taxon>
        <taxon>Cyanobacteriota</taxon>
        <taxon>Cyanophyceae</taxon>
        <taxon>Leptolyngbyales</taxon>
        <taxon>Leptolyngbyaceae</taxon>
        <taxon>Leptolyngbya group</taxon>
        <taxon>Leptolyngbya</taxon>
    </lineage>
</organism>
<protein>
    <submittedName>
        <fullName evidence="1">Uncharacterized protein</fullName>
    </submittedName>
</protein>
<gene>
    <name evidence="1" type="ORF">IQ260_26550</name>
</gene>
<evidence type="ECO:0000313" key="2">
    <source>
        <dbReference type="Proteomes" id="UP000615026"/>
    </source>
</evidence>
<keyword evidence="2" id="KW-1185">Reference proteome</keyword>